<dbReference type="Proteomes" id="UP000623467">
    <property type="component" value="Unassembled WGS sequence"/>
</dbReference>
<dbReference type="OrthoDB" id="2984139at2759"/>
<evidence type="ECO:0000256" key="2">
    <source>
        <dbReference type="SAM" id="SignalP"/>
    </source>
</evidence>
<name>A0A8H6ZB36_9AGAR</name>
<accession>A0A8H6ZB36</accession>
<protein>
    <submittedName>
        <fullName evidence="3">Uncharacterized protein</fullName>
    </submittedName>
</protein>
<evidence type="ECO:0000256" key="1">
    <source>
        <dbReference type="SAM" id="MobiDB-lite"/>
    </source>
</evidence>
<feature type="compositionally biased region" description="Low complexity" evidence="1">
    <location>
        <begin position="268"/>
        <end position="325"/>
    </location>
</feature>
<reference evidence="3" key="1">
    <citation type="submission" date="2020-05" db="EMBL/GenBank/DDBJ databases">
        <title>Mycena genomes resolve the evolution of fungal bioluminescence.</title>
        <authorList>
            <person name="Tsai I.J."/>
        </authorList>
    </citation>
    <scope>NUCLEOTIDE SEQUENCE</scope>
    <source>
        <strain evidence="3">160909Yilan</strain>
    </source>
</reference>
<dbReference type="EMBL" id="JACAZH010000003">
    <property type="protein sequence ID" value="KAF7373056.1"/>
    <property type="molecule type" value="Genomic_DNA"/>
</dbReference>
<comment type="caution">
    <text evidence="3">The sequence shown here is derived from an EMBL/GenBank/DDBJ whole genome shotgun (WGS) entry which is preliminary data.</text>
</comment>
<proteinExistence type="predicted"/>
<keyword evidence="2" id="KW-0732">Signal</keyword>
<evidence type="ECO:0000313" key="3">
    <source>
        <dbReference type="EMBL" id="KAF7373056.1"/>
    </source>
</evidence>
<keyword evidence="4" id="KW-1185">Reference proteome</keyword>
<feature type="chain" id="PRO_5034247651" evidence="2">
    <location>
        <begin position="19"/>
        <end position="352"/>
    </location>
</feature>
<gene>
    <name evidence="3" type="ORF">MSAN_00513100</name>
</gene>
<dbReference type="AlphaFoldDB" id="A0A8H6ZB36"/>
<feature type="region of interest" description="Disordered" evidence="1">
    <location>
        <begin position="267"/>
        <end position="333"/>
    </location>
</feature>
<feature type="signal peptide" evidence="2">
    <location>
        <begin position="1"/>
        <end position="18"/>
    </location>
</feature>
<organism evidence="3 4">
    <name type="scientific">Mycena sanguinolenta</name>
    <dbReference type="NCBI Taxonomy" id="230812"/>
    <lineage>
        <taxon>Eukaryota</taxon>
        <taxon>Fungi</taxon>
        <taxon>Dikarya</taxon>
        <taxon>Basidiomycota</taxon>
        <taxon>Agaricomycotina</taxon>
        <taxon>Agaricomycetes</taxon>
        <taxon>Agaricomycetidae</taxon>
        <taxon>Agaricales</taxon>
        <taxon>Marasmiineae</taxon>
        <taxon>Mycenaceae</taxon>
        <taxon>Mycena</taxon>
    </lineage>
</organism>
<sequence length="352" mass="36530">MDFTCLLVTLFLSTYTLAQGNDTIGSLTAGLSAASHNSVGISYQWFGEPGHELNNITFELLSGAAGASVVEDILGIHYSEDSGTSLAFPGDTAYPAGDYFVRMNATIFNGATRLENTTALSNTFAITGSHCPLVWTPVSSVTDPGYTPLRFDAPSGTIISQQNLNGPDSFVDFSFRSRDHTYQLEGLSMNIELFSVDTGFSAGVQTVSVGSIFLMAGEFFTGNTTLDPGTWKMRANYTSINPNNPGSFVIVSDDFFVVATEAQLNQCPGNSTSVSSAPSSPSSTSAAGGPSGGPTSQSGSNPSRSPTGATQSAPSVSTPAASAPAGNSVKGFSRPKFTTVLSGSVSLLVLFM</sequence>
<evidence type="ECO:0000313" key="4">
    <source>
        <dbReference type="Proteomes" id="UP000623467"/>
    </source>
</evidence>